<comment type="similarity">
    <text evidence="2 6">Belongs to the histidinol dehydrogenase family.</text>
</comment>
<dbReference type="PRINTS" id="PR00083">
    <property type="entry name" value="HOLDHDRGNASE"/>
</dbReference>
<keyword evidence="4" id="KW-0862">Zinc</keyword>
<dbReference type="InterPro" id="IPR016161">
    <property type="entry name" value="Ald_DH/histidinol_DH"/>
</dbReference>
<dbReference type="PROSITE" id="PS00611">
    <property type="entry name" value="HISOL_DEHYDROGENASE"/>
    <property type="match status" value="1"/>
</dbReference>
<evidence type="ECO:0000313" key="8">
    <source>
        <dbReference type="Proteomes" id="UP000189670"/>
    </source>
</evidence>
<dbReference type="GO" id="GO:0005829">
    <property type="term" value="C:cytosol"/>
    <property type="evidence" value="ECO:0007669"/>
    <property type="project" value="TreeGrafter"/>
</dbReference>
<comment type="caution">
    <text evidence="7">The sequence shown here is derived from an EMBL/GenBank/DDBJ whole genome shotgun (WGS) entry which is preliminary data.</text>
</comment>
<dbReference type="Gene3D" id="3.40.50.1980">
    <property type="entry name" value="Nitrogenase molybdenum iron protein domain"/>
    <property type="match status" value="2"/>
</dbReference>
<name>A0A1V1NSN2_9BACT</name>
<keyword evidence="3" id="KW-0479">Metal-binding</keyword>
<gene>
    <name evidence="7" type="ORF">OMM_14155</name>
</gene>
<evidence type="ECO:0000313" key="7">
    <source>
        <dbReference type="EMBL" id="ETR65496.1"/>
    </source>
</evidence>
<comment type="cofactor">
    <cofactor evidence="1">
        <name>Zn(2+)</name>
        <dbReference type="ChEBI" id="CHEBI:29105"/>
    </cofactor>
</comment>
<dbReference type="Pfam" id="PF00815">
    <property type="entry name" value="Histidinol_dh"/>
    <property type="match status" value="1"/>
</dbReference>
<dbReference type="FunFam" id="3.40.50.1980:FF:000026">
    <property type="entry name" value="Histidinol dehydrogenase"/>
    <property type="match status" value="1"/>
</dbReference>
<accession>A0A1V1NSN2</accession>
<dbReference type="InterPro" id="IPR001692">
    <property type="entry name" value="Histidinol_DH_CS"/>
</dbReference>
<dbReference type="NCBIfam" id="TIGR00069">
    <property type="entry name" value="hisD"/>
    <property type="match status" value="1"/>
</dbReference>
<dbReference type="GO" id="GO:0004399">
    <property type="term" value="F:histidinol dehydrogenase activity"/>
    <property type="evidence" value="ECO:0007669"/>
    <property type="project" value="UniProtKB-ARBA"/>
</dbReference>
<sequence length="333" mass="36415">MQQVRPILADVKTKGDAALIEYTQKFDQITLTQDTIRVSEQEITEALAATSSAYQASVKRAISNLQRYHEKQRPKNYEIDFPYGGGYLGRKWEPLESVGLYVPGGRAPYLTACYMLGVPAQLAGCKRRVMCVPPERKSGKVNPQILVSAALSGISEIYKIGGAQAIGAMAYGTETIKPVRKIFGPGNVYVTAAKLLTFGVVDIDMPAGPSEALIIADESANPAYVAADLMSQAEHDLESAALLVTTDASLVPKVKAEIERQISTLKRAEIIKQALTKFGAIIVCPDLEVAVEIANDYAPEHIQILTKNPRPLAAQIKNSWHCLYWECHSHCER</sequence>
<dbReference type="PANTHER" id="PTHR21256">
    <property type="entry name" value="HISTIDINOL DEHYDROGENASE HDH"/>
    <property type="match status" value="1"/>
</dbReference>
<evidence type="ECO:0000256" key="1">
    <source>
        <dbReference type="ARBA" id="ARBA00001947"/>
    </source>
</evidence>
<dbReference type="GO" id="GO:0051287">
    <property type="term" value="F:NAD binding"/>
    <property type="evidence" value="ECO:0007669"/>
    <property type="project" value="InterPro"/>
</dbReference>
<dbReference type="PANTHER" id="PTHR21256:SF2">
    <property type="entry name" value="HISTIDINE BIOSYNTHESIS TRIFUNCTIONAL PROTEIN"/>
    <property type="match status" value="1"/>
</dbReference>
<reference evidence="8" key="1">
    <citation type="submission" date="2012-11" db="EMBL/GenBank/DDBJ databases">
        <authorList>
            <person name="Lucero-Rivera Y.E."/>
            <person name="Tovar-Ramirez D."/>
        </authorList>
    </citation>
    <scope>NUCLEOTIDE SEQUENCE [LARGE SCALE GENOMIC DNA]</scope>
    <source>
        <strain evidence="8">Araruama</strain>
    </source>
</reference>
<evidence type="ECO:0000256" key="6">
    <source>
        <dbReference type="RuleBase" id="RU004175"/>
    </source>
</evidence>
<dbReference type="AlphaFoldDB" id="A0A1V1NSN2"/>
<proteinExistence type="inferred from homology"/>
<evidence type="ECO:0000256" key="4">
    <source>
        <dbReference type="ARBA" id="ARBA00022833"/>
    </source>
</evidence>
<evidence type="ECO:0000256" key="5">
    <source>
        <dbReference type="ARBA" id="ARBA00023002"/>
    </source>
</evidence>
<dbReference type="FunFam" id="3.40.50.1980:FF:000001">
    <property type="entry name" value="Histidinol dehydrogenase"/>
    <property type="match status" value="1"/>
</dbReference>
<feature type="non-terminal residue" evidence="7">
    <location>
        <position position="333"/>
    </location>
</feature>
<dbReference type="SUPFAM" id="SSF53720">
    <property type="entry name" value="ALDH-like"/>
    <property type="match status" value="1"/>
</dbReference>
<protein>
    <submittedName>
        <fullName evidence="7">Histidinol dehydrogenase</fullName>
    </submittedName>
</protein>
<organism evidence="7 8">
    <name type="scientific">Candidatus Magnetoglobus multicellularis str. Araruama</name>
    <dbReference type="NCBI Taxonomy" id="890399"/>
    <lineage>
        <taxon>Bacteria</taxon>
        <taxon>Pseudomonadati</taxon>
        <taxon>Thermodesulfobacteriota</taxon>
        <taxon>Desulfobacteria</taxon>
        <taxon>Desulfobacterales</taxon>
        <taxon>Desulfobacteraceae</taxon>
        <taxon>Candidatus Magnetoglobus</taxon>
    </lineage>
</organism>
<dbReference type="InterPro" id="IPR012131">
    <property type="entry name" value="Hstdl_DH"/>
</dbReference>
<dbReference type="GO" id="GO:0000105">
    <property type="term" value="P:L-histidine biosynthetic process"/>
    <property type="evidence" value="ECO:0007669"/>
    <property type="project" value="TreeGrafter"/>
</dbReference>
<keyword evidence="5" id="KW-0560">Oxidoreductase</keyword>
<dbReference type="EMBL" id="ATBP01002764">
    <property type="protein sequence ID" value="ETR65496.1"/>
    <property type="molecule type" value="Genomic_DNA"/>
</dbReference>
<evidence type="ECO:0000256" key="2">
    <source>
        <dbReference type="ARBA" id="ARBA00010178"/>
    </source>
</evidence>
<dbReference type="Proteomes" id="UP000189670">
    <property type="component" value="Unassembled WGS sequence"/>
</dbReference>
<dbReference type="CDD" id="cd06572">
    <property type="entry name" value="Histidinol_dh"/>
    <property type="match status" value="1"/>
</dbReference>
<dbReference type="GO" id="GO:0046872">
    <property type="term" value="F:metal ion binding"/>
    <property type="evidence" value="ECO:0007669"/>
    <property type="project" value="UniProtKB-KW"/>
</dbReference>
<evidence type="ECO:0000256" key="3">
    <source>
        <dbReference type="ARBA" id="ARBA00022723"/>
    </source>
</evidence>